<dbReference type="Proteomes" id="UP001416858">
    <property type="component" value="Unassembled WGS sequence"/>
</dbReference>
<evidence type="ECO:0000313" key="2">
    <source>
        <dbReference type="Proteomes" id="UP001416858"/>
    </source>
</evidence>
<gene>
    <name evidence="1" type="ORF">Rcae01_00099</name>
</gene>
<protein>
    <submittedName>
        <fullName evidence="1">Uncharacterized protein</fullName>
    </submittedName>
</protein>
<evidence type="ECO:0000313" key="1">
    <source>
        <dbReference type="EMBL" id="GAA5504660.1"/>
    </source>
</evidence>
<comment type="caution">
    <text evidence="1">The sequence shown here is derived from an EMBL/GenBank/DDBJ whole genome shotgun (WGS) entry which is preliminary data.</text>
</comment>
<organism evidence="1 2">
    <name type="scientific">Novipirellula caenicola</name>
    <dbReference type="NCBI Taxonomy" id="1536901"/>
    <lineage>
        <taxon>Bacteria</taxon>
        <taxon>Pseudomonadati</taxon>
        <taxon>Planctomycetota</taxon>
        <taxon>Planctomycetia</taxon>
        <taxon>Pirellulales</taxon>
        <taxon>Pirellulaceae</taxon>
        <taxon>Novipirellula</taxon>
    </lineage>
</organism>
<sequence>MIPDTIENMVSNAAKVVFCREFCRAKAKRNAILDKA</sequence>
<name>A0ABP9VHH3_9BACT</name>
<reference evidence="1 2" key="1">
    <citation type="submission" date="2024-02" db="EMBL/GenBank/DDBJ databases">
        <title>Rhodopirellula caenicola NBRC 110016.</title>
        <authorList>
            <person name="Ichikawa N."/>
            <person name="Katano-Makiyama Y."/>
            <person name="Hidaka K."/>
        </authorList>
    </citation>
    <scope>NUCLEOTIDE SEQUENCE [LARGE SCALE GENOMIC DNA]</scope>
    <source>
        <strain evidence="1 2">NBRC 110016</strain>
    </source>
</reference>
<accession>A0ABP9VHH3</accession>
<keyword evidence="2" id="KW-1185">Reference proteome</keyword>
<dbReference type="EMBL" id="BAABRO010000001">
    <property type="protein sequence ID" value="GAA5504660.1"/>
    <property type="molecule type" value="Genomic_DNA"/>
</dbReference>
<proteinExistence type="predicted"/>